<feature type="transmembrane region" description="Helical" evidence="1">
    <location>
        <begin position="245"/>
        <end position="267"/>
    </location>
</feature>
<keyword evidence="3" id="KW-1185">Reference proteome</keyword>
<evidence type="ECO:0000256" key="1">
    <source>
        <dbReference type="SAM" id="Phobius"/>
    </source>
</evidence>
<reference evidence="2" key="1">
    <citation type="submission" date="2020-11" db="EMBL/GenBank/DDBJ databases">
        <authorList>
            <consortium name="DOE Joint Genome Institute"/>
            <person name="Ahrendt S."/>
            <person name="Riley R."/>
            <person name="Andreopoulos W."/>
            <person name="Labutti K."/>
            <person name="Pangilinan J."/>
            <person name="Ruiz-Duenas F.J."/>
            <person name="Barrasa J.M."/>
            <person name="Sanchez-Garcia M."/>
            <person name="Camarero S."/>
            <person name="Miyauchi S."/>
            <person name="Serrano A."/>
            <person name="Linde D."/>
            <person name="Babiker R."/>
            <person name="Drula E."/>
            <person name="Ayuso-Fernandez I."/>
            <person name="Pacheco R."/>
            <person name="Padilla G."/>
            <person name="Ferreira P."/>
            <person name="Barriuso J."/>
            <person name="Kellner H."/>
            <person name="Castanera R."/>
            <person name="Alfaro M."/>
            <person name="Ramirez L."/>
            <person name="Pisabarro A.G."/>
            <person name="Kuo A."/>
            <person name="Tritt A."/>
            <person name="Lipzen A."/>
            <person name="He G."/>
            <person name="Yan M."/>
            <person name="Ng V."/>
            <person name="Cullen D."/>
            <person name="Martin F."/>
            <person name="Rosso M.-N."/>
            <person name="Henrissat B."/>
            <person name="Hibbett D."/>
            <person name="Martinez A.T."/>
            <person name="Grigoriev I.V."/>
        </authorList>
    </citation>
    <scope>NUCLEOTIDE SEQUENCE</scope>
    <source>
        <strain evidence="2">CBS 247.69</strain>
    </source>
</reference>
<evidence type="ECO:0000313" key="2">
    <source>
        <dbReference type="EMBL" id="KAF9467204.1"/>
    </source>
</evidence>
<keyword evidence="1" id="KW-1133">Transmembrane helix</keyword>
<name>A0A9P5YEJ2_9AGAR</name>
<accession>A0A9P5YEJ2</accession>
<feature type="transmembrane region" description="Helical" evidence="1">
    <location>
        <begin position="91"/>
        <end position="115"/>
    </location>
</feature>
<comment type="caution">
    <text evidence="2">The sequence shown here is derived from an EMBL/GenBank/DDBJ whole genome shotgun (WGS) entry which is preliminary data.</text>
</comment>
<feature type="transmembrane region" description="Helical" evidence="1">
    <location>
        <begin position="64"/>
        <end position="84"/>
    </location>
</feature>
<gene>
    <name evidence="2" type="ORF">BDZ94DRAFT_1295304</name>
</gene>
<organism evidence="2 3">
    <name type="scientific">Collybia nuda</name>
    <dbReference type="NCBI Taxonomy" id="64659"/>
    <lineage>
        <taxon>Eukaryota</taxon>
        <taxon>Fungi</taxon>
        <taxon>Dikarya</taxon>
        <taxon>Basidiomycota</taxon>
        <taxon>Agaricomycotina</taxon>
        <taxon>Agaricomycetes</taxon>
        <taxon>Agaricomycetidae</taxon>
        <taxon>Agaricales</taxon>
        <taxon>Tricholomatineae</taxon>
        <taxon>Clitocybaceae</taxon>
        <taxon>Collybia</taxon>
    </lineage>
</organism>
<protein>
    <submittedName>
        <fullName evidence="2">Uncharacterized protein</fullName>
    </submittedName>
</protein>
<evidence type="ECO:0000313" key="3">
    <source>
        <dbReference type="Proteomes" id="UP000807353"/>
    </source>
</evidence>
<dbReference type="AlphaFoldDB" id="A0A9P5YEJ2"/>
<dbReference type="EMBL" id="MU150238">
    <property type="protein sequence ID" value="KAF9467204.1"/>
    <property type="molecule type" value="Genomic_DNA"/>
</dbReference>
<dbReference type="Proteomes" id="UP000807353">
    <property type="component" value="Unassembled WGS sequence"/>
</dbReference>
<sequence>MTLTPQPIRPSTPGITLDPPTDRYPSVLHQSNIARFRYYIDLAETEYIHPMTFLLRESFTTNPVATVFIGAFALLAAVPVTVFMSTSFFSIILVLLGVVSTGIILVVAVQSILLITLSLSILSSAALSAIVVALFCTTSWTIAALTPPLRYTKNISFEAGVESVAAAQSLATTVSERTPDWWDAILNTTSMLQEQVTKIPFREWGSQFLKVWHIIPWGRMYSILLASIDTLTTLIRTGFSIAQLVTFSIGLFFRVVHVMIFCVRVLAAASHQVLVALRTSPTQEIDVPLQVVGEDDRGGDEVGTSTGVSPVANLTQTIIKNKGKEMVHEAQADSPKLNDTSAESADRTGYFLVDIKGIRAD</sequence>
<proteinExistence type="predicted"/>
<keyword evidence="1" id="KW-0812">Transmembrane</keyword>
<feature type="transmembrane region" description="Helical" evidence="1">
    <location>
        <begin position="121"/>
        <end position="145"/>
    </location>
</feature>
<keyword evidence="1" id="KW-0472">Membrane</keyword>